<protein>
    <submittedName>
        <fullName evidence="2">Benzoate/H(+) symporter BenE family transporter</fullName>
    </submittedName>
</protein>
<gene>
    <name evidence="2" type="ORF">QO033_06785</name>
</gene>
<feature type="transmembrane region" description="Helical" evidence="1">
    <location>
        <begin position="322"/>
        <end position="344"/>
    </location>
</feature>
<dbReference type="EMBL" id="JASNJD010000004">
    <property type="protein sequence ID" value="MDK3017376.1"/>
    <property type="molecule type" value="Genomic_DNA"/>
</dbReference>
<dbReference type="InterPro" id="IPR004711">
    <property type="entry name" value="Benzoate_Transporter"/>
</dbReference>
<dbReference type="Proteomes" id="UP001243757">
    <property type="component" value="Unassembled WGS sequence"/>
</dbReference>
<accession>A0ABT7EYE1</accession>
<feature type="transmembrane region" description="Helical" evidence="1">
    <location>
        <begin position="356"/>
        <end position="384"/>
    </location>
</feature>
<proteinExistence type="predicted"/>
<dbReference type="PANTHER" id="PTHR30199">
    <property type="entry name" value="MFS FAMILY TRANSPORTER, PREDICTED SUBSTRATE BENZOATE"/>
    <property type="match status" value="1"/>
</dbReference>
<keyword evidence="1" id="KW-0812">Transmembrane</keyword>
<reference evidence="2 3" key="1">
    <citation type="submission" date="2023-05" db="EMBL/GenBank/DDBJ databases">
        <title>Pseudodonghicola sp. nov.</title>
        <authorList>
            <person name="Huang J."/>
        </authorList>
    </citation>
    <scope>NUCLEOTIDE SEQUENCE [LARGE SCALE GENOMIC DNA]</scope>
    <source>
        <strain evidence="2 3">IC7</strain>
    </source>
</reference>
<evidence type="ECO:0000313" key="3">
    <source>
        <dbReference type="Proteomes" id="UP001243757"/>
    </source>
</evidence>
<keyword evidence="1" id="KW-1133">Transmembrane helix</keyword>
<organism evidence="2 3">
    <name type="scientific">Pseudodonghicola flavimaris</name>
    <dbReference type="NCBI Taxonomy" id="3050036"/>
    <lineage>
        <taxon>Bacteria</taxon>
        <taxon>Pseudomonadati</taxon>
        <taxon>Pseudomonadota</taxon>
        <taxon>Alphaproteobacteria</taxon>
        <taxon>Rhodobacterales</taxon>
        <taxon>Paracoccaceae</taxon>
        <taxon>Pseudodonghicola</taxon>
    </lineage>
</organism>
<evidence type="ECO:0000256" key="1">
    <source>
        <dbReference type="SAM" id="Phobius"/>
    </source>
</evidence>
<dbReference type="Pfam" id="PF03594">
    <property type="entry name" value="BenE"/>
    <property type="match status" value="1"/>
</dbReference>
<sequence length="402" mass="40573">MAPLFRDFSFTSLTSGLLSAFVGFSSSFAVIVQGLTAVGASPAEAASGLMMAAVAMGLAGIILSLRYRMPLSVAWTTPGAAFLATLHAPEGGFAVTVGAFMLAAALTILAGLWRPLGRLAEAIPTPLANAMLAGILVPLCLAPFRAMGVMPEIALPIFLAWAVMARISRLLAIPAAILVATVLVLRGLEPGAFALGQFWSPPVFVMPQLTLAAVAGIALPLFVLTMASQNVAGIAVLKSFGYTPKAGPLISFTGLMALLSAPFGSPGVNMAAITAALCAGPEANPDPDRRYWSAIVAGIGYAIMGLGAAIAVAVMAVAPPEVIAAVAGLALLGALAGSLAASVADPTAREASVITILITASGVSFFGIGGAFWGLLAGAALYAWDTRKLRRAAAEAEAEAAE</sequence>
<keyword evidence="3" id="KW-1185">Reference proteome</keyword>
<comment type="caution">
    <text evidence="2">The sequence shown here is derived from an EMBL/GenBank/DDBJ whole genome shotgun (WGS) entry which is preliminary data.</text>
</comment>
<evidence type="ECO:0000313" key="2">
    <source>
        <dbReference type="EMBL" id="MDK3017376.1"/>
    </source>
</evidence>
<feature type="transmembrane region" description="Helical" evidence="1">
    <location>
        <begin position="205"/>
        <end position="225"/>
    </location>
</feature>
<feature type="transmembrane region" description="Helical" evidence="1">
    <location>
        <begin position="158"/>
        <end position="185"/>
    </location>
</feature>
<feature type="transmembrane region" description="Helical" evidence="1">
    <location>
        <begin position="246"/>
        <end position="264"/>
    </location>
</feature>
<feature type="transmembrane region" description="Helical" evidence="1">
    <location>
        <begin position="93"/>
        <end position="113"/>
    </location>
</feature>
<keyword evidence="1" id="KW-0472">Membrane</keyword>
<feature type="transmembrane region" description="Helical" evidence="1">
    <location>
        <begin position="291"/>
        <end position="315"/>
    </location>
</feature>
<feature type="transmembrane region" description="Helical" evidence="1">
    <location>
        <begin position="45"/>
        <end position="65"/>
    </location>
</feature>
<dbReference type="PANTHER" id="PTHR30199:SF0">
    <property type="entry name" value="INNER MEMBRANE PROTEIN YDCO"/>
    <property type="match status" value="1"/>
</dbReference>
<dbReference type="RefSeq" id="WP_284480194.1">
    <property type="nucleotide sequence ID" value="NZ_JASNJD010000004.1"/>
</dbReference>
<name>A0ABT7EYE1_9RHOB</name>
<dbReference type="NCBIfam" id="TIGR00843">
    <property type="entry name" value="benE"/>
    <property type="match status" value="1"/>
</dbReference>